<dbReference type="HOGENOM" id="CLU_005679_0_1_11"/>
<protein>
    <submittedName>
        <fullName evidence="3">Putative membrane protein</fullName>
    </submittedName>
</protein>
<dbReference type="PANTHER" id="PTHR23028:SF53">
    <property type="entry name" value="ACYL_TRANSF_3 DOMAIN-CONTAINING PROTEIN"/>
    <property type="match status" value="1"/>
</dbReference>
<dbReference type="InterPro" id="IPR050879">
    <property type="entry name" value="Acyltransferase_3"/>
</dbReference>
<reference evidence="3 4" key="1">
    <citation type="journal article" date="2014" name="BMC Genomics">
        <title>Complete genome sequence of producer of the glycopeptide antibiotic Aculeximycin Kutzneria albida DSM 43870T, a representative of minor genus of Pseudonocardiaceae.</title>
        <authorList>
            <person name="Rebets Y."/>
            <person name="Tokovenko B."/>
            <person name="Lushchyk I."/>
            <person name="Ruckert C."/>
            <person name="Zaburannyi N."/>
            <person name="Bechthold A."/>
            <person name="Kalinowski J."/>
            <person name="Luzhetskyy A."/>
        </authorList>
    </citation>
    <scope>NUCLEOTIDE SEQUENCE [LARGE SCALE GENOMIC DNA]</scope>
    <source>
        <strain evidence="3">DSM 43870</strain>
    </source>
</reference>
<feature type="domain" description="Acyltransferase 3" evidence="2">
    <location>
        <begin position="13"/>
        <end position="328"/>
    </location>
</feature>
<keyword evidence="4" id="KW-1185">Reference proteome</keyword>
<dbReference type="KEGG" id="kal:KALB_1411"/>
<dbReference type="Proteomes" id="UP000019225">
    <property type="component" value="Chromosome"/>
</dbReference>
<accession>W5W9B4</accession>
<keyword evidence="1" id="KW-1133">Transmembrane helix</keyword>
<dbReference type="GO" id="GO:0016020">
    <property type="term" value="C:membrane"/>
    <property type="evidence" value="ECO:0007669"/>
    <property type="project" value="TreeGrafter"/>
</dbReference>
<keyword evidence="1" id="KW-0472">Membrane</keyword>
<evidence type="ECO:0000256" key="1">
    <source>
        <dbReference type="SAM" id="Phobius"/>
    </source>
</evidence>
<sequence>MGTISAALRHGNAFDLLRLVAALLVVFGHSWVLTGHTDPLTALSGTDAGAAGVGVFFLLSGYLVAGSWLSDPSPRRFAGRRFLRIYPAYVLVILVLALVLGPLCTQLSLRDYLANPGTWKFLGGNLLIIPMQYDLPGVFAGNPFPGAVDGSLWTIRVEVLCYVAVVVLGLLGALRRRWVLATIAVAACVVATAIEATGYTGPLVPFLLGWDTAVPIAYFALGMAFRAFRGTTPPPWWALAAAAVVWAALWVTPAAVLGSILFIAVATFTVAFRAPAALHQPTKGYDLSYGTYLLGFPVQQILAQAGLLNPWLNALLTAVIVLALAAASWRWVEKPALRHKPVKPIKPAEPVAAVRQNPAAL</sequence>
<feature type="transmembrane region" description="Helical" evidence="1">
    <location>
        <begin position="153"/>
        <end position="171"/>
    </location>
</feature>
<keyword evidence="1" id="KW-0812">Transmembrane</keyword>
<feature type="transmembrane region" description="Helical" evidence="1">
    <location>
        <begin position="237"/>
        <end position="265"/>
    </location>
</feature>
<dbReference type="AlphaFoldDB" id="W5W9B4"/>
<evidence type="ECO:0000313" key="3">
    <source>
        <dbReference type="EMBL" id="AHH94784.1"/>
    </source>
</evidence>
<feature type="transmembrane region" description="Helical" evidence="1">
    <location>
        <begin position="203"/>
        <end position="225"/>
    </location>
</feature>
<dbReference type="Pfam" id="PF01757">
    <property type="entry name" value="Acyl_transf_3"/>
    <property type="match status" value="1"/>
</dbReference>
<evidence type="ECO:0000259" key="2">
    <source>
        <dbReference type="Pfam" id="PF01757"/>
    </source>
</evidence>
<dbReference type="GO" id="GO:0000271">
    <property type="term" value="P:polysaccharide biosynthetic process"/>
    <property type="evidence" value="ECO:0007669"/>
    <property type="project" value="TreeGrafter"/>
</dbReference>
<dbReference type="RefSeq" id="WP_025355006.1">
    <property type="nucleotide sequence ID" value="NZ_CP007155.1"/>
</dbReference>
<name>W5W9B4_9PSEU</name>
<dbReference type="STRING" id="1449976.KALB_1411"/>
<feature type="transmembrane region" description="Helical" evidence="1">
    <location>
        <begin position="178"/>
        <end position="197"/>
    </location>
</feature>
<organism evidence="3 4">
    <name type="scientific">Kutzneria albida DSM 43870</name>
    <dbReference type="NCBI Taxonomy" id="1449976"/>
    <lineage>
        <taxon>Bacteria</taxon>
        <taxon>Bacillati</taxon>
        <taxon>Actinomycetota</taxon>
        <taxon>Actinomycetes</taxon>
        <taxon>Pseudonocardiales</taxon>
        <taxon>Pseudonocardiaceae</taxon>
        <taxon>Kutzneria</taxon>
    </lineage>
</organism>
<feature type="transmembrane region" description="Helical" evidence="1">
    <location>
        <begin position="16"/>
        <end position="36"/>
    </location>
</feature>
<feature type="transmembrane region" description="Helical" evidence="1">
    <location>
        <begin position="48"/>
        <end position="70"/>
    </location>
</feature>
<feature type="transmembrane region" description="Helical" evidence="1">
    <location>
        <begin position="311"/>
        <end position="332"/>
    </location>
</feature>
<dbReference type="EMBL" id="CP007155">
    <property type="protein sequence ID" value="AHH94784.1"/>
    <property type="molecule type" value="Genomic_DNA"/>
</dbReference>
<evidence type="ECO:0000313" key="4">
    <source>
        <dbReference type="Proteomes" id="UP000019225"/>
    </source>
</evidence>
<dbReference type="GO" id="GO:0016747">
    <property type="term" value="F:acyltransferase activity, transferring groups other than amino-acyl groups"/>
    <property type="evidence" value="ECO:0007669"/>
    <property type="project" value="InterPro"/>
</dbReference>
<dbReference type="eggNOG" id="COG1835">
    <property type="taxonomic scope" value="Bacteria"/>
</dbReference>
<feature type="transmembrane region" description="Helical" evidence="1">
    <location>
        <begin position="82"/>
        <end position="103"/>
    </location>
</feature>
<dbReference type="PANTHER" id="PTHR23028">
    <property type="entry name" value="ACETYLTRANSFERASE"/>
    <property type="match status" value="1"/>
</dbReference>
<dbReference type="PATRIC" id="fig|1449976.3.peg.1418"/>
<proteinExistence type="predicted"/>
<gene>
    <name evidence="3" type="ORF">KALB_1411</name>
</gene>
<dbReference type="OrthoDB" id="9796461at2"/>
<dbReference type="InterPro" id="IPR002656">
    <property type="entry name" value="Acyl_transf_3_dom"/>
</dbReference>